<feature type="domain" description="DUF4159" evidence="2">
    <location>
        <begin position="92"/>
        <end position="307"/>
    </location>
</feature>
<dbReference type="Proteomes" id="UP001589920">
    <property type="component" value="Unassembled WGS sequence"/>
</dbReference>
<evidence type="ECO:0000313" key="4">
    <source>
        <dbReference type="Proteomes" id="UP001589920"/>
    </source>
</evidence>
<reference evidence="3 4" key="1">
    <citation type="submission" date="2024-09" db="EMBL/GenBank/DDBJ databases">
        <authorList>
            <person name="Sun Q."/>
            <person name="Mori K."/>
        </authorList>
    </citation>
    <scope>NUCLEOTIDE SEQUENCE [LARGE SCALE GENOMIC DNA]</scope>
    <source>
        <strain evidence="3 4">KCTC 42086</strain>
    </source>
</reference>
<accession>A0ABV6T4Z1</accession>
<proteinExistence type="predicted"/>
<dbReference type="RefSeq" id="WP_394319511.1">
    <property type="nucleotide sequence ID" value="NZ_JBHMQU010000031.1"/>
</dbReference>
<dbReference type="EMBL" id="JBHMQU010000031">
    <property type="protein sequence ID" value="MFC0811986.1"/>
    <property type="molecule type" value="Genomic_DNA"/>
</dbReference>
<keyword evidence="4" id="KW-1185">Reference proteome</keyword>
<evidence type="ECO:0000313" key="3">
    <source>
        <dbReference type="EMBL" id="MFC0811986.1"/>
    </source>
</evidence>
<organism evidence="3 4">
    <name type="scientific">Paracoccus panacisoli</name>
    <dbReference type="NCBI Taxonomy" id="1510163"/>
    <lineage>
        <taxon>Bacteria</taxon>
        <taxon>Pseudomonadati</taxon>
        <taxon>Pseudomonadota</taxon>
        <taxon>Alphaproteobacteria</taxon>
        <taxon>Rhodobacterales</taxon>
        <taxon>Paracoccaceae</taxon>
        <taxon>Paracoccus</taxon>
    </lineage>
</organism>
<evidence type="ECO:0000259" key="2">
    <source>
        <dbReference type="Pfam" id="PF13709"/>
    </source>
</evidence>
<sequence>MYAVLKALLLSVRRTPSAASAPFRHPAAHRTPRASDPPRLRPTALLTPLLLALLTAPALAQDAPPPAPGPSAALTPAAPDPRLAEAAGTGALAYVVTGDPRVDAASEAGLTGLSQGLTERTTVEPGPPVGVDLDTDDLSLLTFLYWPVTEDQPLPGPPAYAALNRFLRTGGMIVFDTRDGDLAGTGAPDASVALQRLAAPLDIPPLAPLPPDHVLTRAFYLLDSFPGRWTAAPLWVEAPQSPEATGAGFAPSNDGVSPVIIGGNAYAEAWATTPEGLPAYAIGAGYDGERQRELALRFGINLVMYALSGNYKSDQVHVPELLERLGREAPRGPGVIGPGAIR</sequence>
<evidence type="ECO:0000256" key="1">
    <source>
        <dbReference type="SAM" id="MobiDB-lite"/>
    </source>
</evidence>
<dbReference type="Pfam" id="PF13709">
    <property type="entry name" value="DUF4159"/>
    <property type="match status" value="1"/>
</dbReference>
<protein>
    <submittedName>
        <fullName evidence="3">DUF4159 domain-containing protein</fullName>
    </submittedName>
</protein>
<dbReference type="InterPro" id="IPR025297">
    <property type="entry name" value="DUF4159"/>
</dbReference>
<feature type="region of interest" description="Disordered" evidence="1">
    <location>
        <begin position="19"/>
        <end position="40"/>
    </location>
</feature>
<gene>
    <name evidence="3" type="ORF">ACFHYO_07645</name>
</gene>
<comment type="caution">
    <text evidence="3">The sequence shown here is derived from an EMBL/GenBank/DDBJ whole genome shotgun (WGS) entry which is preliminary data.</text>
</comment>
<name>A0ABV6T4Z1_9RHOB</name>
<dbReference type="Gene3D" id="3.40.50.12140">
    <property type="entry name" value="Domain of unknown function DUF4159"/>
    <property type="match status" value="1"/>
</dbReference>